<evidence type="ECO:0000256" key="1">
    <source>
        <dbReference type="SAM" id="MobiDB-lite"/>
    </source>
</evidence>
<organism evidence="2 3">
    <name type="scientific">Liparis tanakae</name>
    <name type="common">Tanaka's snailfish</name>
    <dbReference type="NCBI Taxonomy" id="230148"/>
    <lineage>
        <taxon>Eukaryota</taxon>
        <taxon>Metazoa</taxon>
        <taxon>Chordata</taxon>
        <taxon>Craniata</taxon>
        <taxon>Vertebrata</taxon>
        <taxon>Euteleostomi</taxon>
        <taxon>Actinopterygii</taxon>
        <taxon>Neopterygii</taxon>
        <taxon>Teleostei</taxon>
        <taxon>Neoteleostei</taxon>
        <taxon>Acanthomorphata</taxon>
        <taxon>Eupercaria</taxon>
        <taxon>Perciformes</taxon>
        <taxon>Cottioidei</taxon>
        <taxon>Cottales</taxon>
        <taxon>Liparidae</taxon>
        <taxon>Liparis</taxon>
    </lineage>
</organism>
<dbReference type="AlphaFoldDB" id="A0A4Z2H1F0"/>
<sequence length="95" mass="10153">MTVEEGAVRDPGNTWRGPGEPPSHLGPRAGLDVTGVAPGYVSCVATLSEVIGTSWVRLRVRMKTTSVVQEGEREGTSYEDTTTGSLTFKTRTGTR</sequence>
<feature type="region of interest" description="Disordered" evidence="1">
    <location>
        <begin position="65"/>
        <end position="95"/>
    </location>
</feature>
<gene>
    <name evidence="2" type="ORF">EYF80_031047</name>
</gene>
<evidence type="ECO:0000313" key="2">
    <source>
        <dbReference type="EMBL" id="TNN58722.1"/>
    </source>
</evidence>
<dbReference type="EMBL" id="SRLO01000372">
    <property type="protein sequence ID" value="TNN58722.1"/>
    <property type="molecule type" value="Genomic_DNA"/>
</dbReference>
<feature type="compositionally biased region" description="Polar residues" evidence="1">
    <location>
        <begin position="78"/>
        <end position="95"/>
    </location>
</feature>
<dbReference type="Proteomes" id="UP000314294">
    <property type="component" value="Unassembled WGS sequence"/>
</dbReference>
<protein>
    <submittedName>
        <fullName evidence="2">Uncharacterized protein</fullName>
    </submittedName>
</protein>
<feature type="region of interest" description="Disordered" evidence="1">
    <location>
        <begin position="1"/>
        <end position="29"/>
    </location>
</feature>
<name>A0A4Z2H1F0_9TELE</name>
<comment type="caution">
    <text evidence="2">The sequence shown here is derived from an EMBL/GenBank/DDBJ whole genome shotgun (WGS) entry which is preliminary data.</text>
</comment>
<accession>A0A4Z2H1F0</accession>
<keyword evidence="3" id="KW-1185">Reference proteome</keyword>
<evidence type="ECO:0000313" key="3">
    <source>
        <dbReference type="Proteomes" id="UP000314294"/>
    </source>
</evidence>
<reference evidence="2 3" key="1">
    <citation type="submission" date="2019-03" db="EMBL/GenBank/DDBJ databases">
        <title>First draft genome of Liparis tanakae, snailfish: a comprehensive survey of snailfish specific genes.</title>
        <authorList>
            <person name="Kim W."/>
            <person name="Song I."/>
            <person name="Jeong J.-H."/>
            <person name="Kim D."/>
            <person name="Kim S."/>
            <person name="Ryu S."/>
            <person name="Song J.Y."/>
            <person name="Lee S.K."/>
        </authorList>
    </citation>
    <scope>NUCLEOTIDE SEQUENCE [LARGE SCALE GENOMIC DNA]</scope>
    <source>
        <tissue evidence="2">Muscle</tissue>
    </source>
</reference>
<proteinExistence type="predicted"/>